<keyword evidence="7" id="KW-1185">Reference proteome</keyword>
<protein>
    <submittedName>
        <fullName evidence="6">Putative patatin/cPLA2 family phospholipase</fullName>
    </submittedName>
</protein>
<dbReference type="PANTHER" id="PTHR14226:SF25">
    <property type="entry name" value="PHOSPHOESTERASE"/>
    <property type="match status" value="1"/>
</dbReference>
<dbReference type="EMBL" id="JACHHK010000003">
    <property type="protein sequence ID" value="MBB5182996.1"/>
    <property type="molecule type" value="Genomic_DNA"/>
</dbReference>
<evidence type="ECO:0000259" key="5">
    <source>
        <dbReference type="PROSITE" id="PS51635"/>
    </source>
</evidence>
<sequence length="339" mass="38321">MKINSIELAQIKQRVKAANVSKLREKVHDIPEDLQISRTHRVFSGVDDLPSGIATNHITEGCLVLEGGAFRGVYTSGVLDALMEADINLRATVGVSAGALNGASYVCGQIGRAARINLTYRHDSRYVGAQAMVQNHGVIGFDFMFHEADKEHPMDMIRFNAPNRRFVAVATNCVTGQPAFFEKGKCTDIFQACRASASMPYVSQMVELDGQPYLDGGCSMCIPFPWALAEGYEKIIVVKTRPNDYRNEVEPKNHSITKTMYMNYPEFEKNLENMDERYNDECNELEKLRRQGRVYVICPSRDPDIGRLERNMEKLGDLYYLGYNDVLDQLDQIRFYLNS</sequence>
<evidence type="ECO:0000313" key="7">
    <source>
        <dbReference type="Proteomes" id="UP000539953"/>
    </source>
</evidence>
<organism evidence="6 7">
    <name type="scientific">Catenisphaera adipataccumulans</name>
    <dbReference type="NCBI Taxonomy" id="700500"/>
    <lineage>
        <taxon>Bacteria</taxon>
        <taxon>Bacillati</taxon>
        <taxon>Bacillota</taxon>
        <taxon>Erysipelotrichia</taxon>
        <taxon>Erysipelotrichales</taxon>
        <taxon>Erysipelotrichaceae</taxon>
        <taxon>Catenisphaera</taxon>
    </lineage>
</organism>
<dbReference type="CDD" id="cd07208">
    <property type="entry name" value="Pat_hypo_Ecoli_yjju_like"/>
    <property type="match status" value="1"/>
</dbReference>
<name>A0A7W8FW93_9FIRM</name>
<feature type="active site" description="Proton acceptor" evidence="4">
    <location>
        <position position="215"/>
    </location>
</feature>
<dbReference type="Gene3D" id="3.40.1090.10">
    <property type="entry name" value="Cytosolic phospholipase A2 catalytic domain"/>
    <property type="match status" value="2"/>
</dbReference>
<evidence type="ECO:0000256" key="4">
    <source>
        <dbReference type="PROSITE-ProRule" id="PRU01161"/>
    </source>
</evidence>
<keyword evidence="2 4" id="KW-0442">Lipid degradation</keyword>
<dbReference type="InterPro" id="IPR045943">
    <property type="entry name" value="DUF6363"/>
</dbReference>
<dbReference type="Pfam" id="PF19890">
    <property type="entry name" value="DUF6363"/>
    <property type="match status" value="1"/>
</dbReference>
<dbReference type="PANTHER" id="PTHR14226">
    <property type="entry name" value="NEUROPATHY TARGET ESTERASE/SWISS CHEESE D.MELANOGASTER"/>
    <property type="match status" value="1"/>
</dbReference>
<feature type="domain" description="PNPLA" evidence="5">
    <location>
        <begin position="63"/>
        <end position="228"/>
    </location>
</feature>
<evidence type="ECO:0000256" key="3">
    <source>
        <dbReference type="ARBA" id="ARBA00023098"/>
    </source>
</evidence>
<dbReference type="GO" id="GO:0016787">
    <property type="term" value="F:hydrolase activity"/>
    <property type="evidence" value="ECO:0007669"/>
    <property type="project" value="UniProtKB-UniRule"/>
</dbReference>
<feature type="short sequence motif" description="DGA/G" evidence="4">
    <location>
        <begin position="215"/>
        <end position="217"/>
    </location>
</feature>
<dbReference type="Proteomes" id="UP000539953">
    <property type="component" value="Unassembled WGS sequence"/>
</dbReference>
<proteinExistence type="predicted"/>
<evidence type="ECO:0000256" key="1">
    <source>
        <dbReference type="ARBA" id="ARBA00022801"/>
    </source>
</evidence>
<dbReference type="RefSeq" id="WP_246346063.1">
    <property type="nucleotide sequence ID" value="NZ_JACHHK010000003.1"/>
</dbReference>
<evidence type="ECO:0000313" key="6">
    <source>
        <dbReference type="EMBL" id="MBB5182996.1"/>
    </source>
</evidence>
<comment type="caution">
    <text evidence="4">Lacks conserved residue(s) required for the propagation of feature annotation.</text>
</comment>
<dbReference type="SUPFAM" id="SSF52151">
    <property type="entry name" value="FabD/lysophospholipase-like"/>
    <property type="match status" value="1"/>
</dbReference>
<dbReference type="GO" id="GO:0016042">
    <property type="term" value="P:lipid catabolic process"/>
    <property type="evidence" value="ECO:0007669"/>
    <property type="project" value="UniProtKB-UniRule"/>
</dbReference>
<gene>
    <name evidence="6" type="ORF">HNQ47_001016</name>
</gene>
<dbReference type="PROSITE" id="PS51635">
    <property type="entry name" value="PNPLA"/>
    <property type="match status" value="1"/>
</dbReference>
<dbReference type="InterPro" id="IPR002641">
    <property type="entry name" value="PNPLA_dom"/>
</dbReference>
<keyword evidence="3 4" id="KW-0443">Lipid metabolism</keyword>
<accession>A0A7W8FW93</accession>
<comment type="caution">
    <text evidence="6">The sequence shown here is derived from an EMBL/GenBank/DDBJ whole genome shotgun (WGS) entry which is preliminary data.</text>
</comment>
<evidence type="ECO:0000256" key="2">
    <source>
        <dbReference type="ARBA" id="ARBA00022963"/>
    </source>
</evidence>
<feature type="short sequence motif" description="GXSXG" evidence="4">
    <location>
        <begin position="94"/>
        <end position="98"/>
    </location>
</feature>
<dbReference type="Pfam" id="PF01734">
    <property type="entry name" value="Patatin"/>
    <property type="match status" value="1"/>
</dbReference>
<feature type="active site" description="Nucleophile" evidence="4">
    <location>
        <position position="96"/>
    </location>
</feature>
<reference evidence="6 7" key="1">
    <citation type="submission" date="2020-08" db="EMBL/GenBank/DDBJ databases">
        <title>Genomic Encyclopedia of Type Strains, Phase IV (KMG-IV): sequencing the most valuable type-strain genomes for metagenomic binning, comparative biology and taxonomic classification.</title>
        <authorList>
            <person name="Goeker M."/>
        </authorList>
    </citation>
    <scope>NUCLEOTIDE SEQUENCE [LARGE SCALE GENOMIC DNA]</scope>
    <source>
        <strain evidence="6 7">DSM 25799</strain>
    </source>
</reference>
<keyword evidence="1 4" id="KW-0378">Hydrolase</keyword>
<dbReference type="InterPro" id="IPR050301">
    <property type="entry name" value="NTE"/>
</dbReference>
<dbReference type="AlphaFoldDB" id="A0A7W8FW93"/>
<dbReference type="InterPro" id="IPR016035">
    <property type="entry name" value="Acyl_Trfase/lysoPLipase"/>
</dbReference>
<dbReference type="InterPro" id="IPR037483">
    <property type="entry name" value="YjjU-like"/>
</dbReference>